<name>A0ABN7NCH5_TIMPD</name>
<sequence>MEGKVDVTNGIPVGRSFPIPALDNAATEEEQRFLTGGRKRCEANSSGRRLNFGGLGQLNAGRSYSRPCLVPPTCSPEALRKYTRICLEKEWKTILGEPPSDRNLNLDFPDIGNLVYCESNILDHMVTKAVARRFKASLVLDWPSDDREIGIRIPVAYTRKEVNPHLRGGRVENRLGKTTPSSPDRDSNLDLPVLGGLAQHDWRVSQLRHRGGIEGDADVTLPTHRSEPAPRANWHRRPARPFPLSDTTAD</sequence>
<proteinExistence type="predicted"/>
<dbReference type="EMBL" id="CAJPIN010000481">
    <property type="protein sequence ID" value="CAG2053560.1"/>
    <property type="molecule type" value="Genomic_DNA"/>
</dbReference>
<evidence type="ECO:0000313" key="2">
    <source>
        <dbReference type="EMBL" id="CAG2053560.1"/>
    </source>
</evidence>
<dbReference type="Proteomes" id="UP001153148">
    <property type="component" value="Unassembled WGS sequence"/>
</dbReference>
<evidence type="ECO:0000313" key="3">
    <source>
        <dbReference type="Proteomes" id="UP001153148"/>
    </source>
</evidence>
<organism evidence="2 3">
    <name type="scientific">Timema podura</name>
    <name type="common">Walking stick</name>
    <dbReference type="NCBI Taxonomy" id="61482"/>
    <lineage>
        <taxon>Eukaryota</taxon>
        <taxon>Metazoa</taxon>
        <taxon>Ecdysozoa</taxon>
        <taxon>Arthropoda</taxon>
        <taxon>Hexapoda</taxon>
        <taxon>Insecta</taxon>
        <taxon>Pterygota</taxon>
        <taxon>Neoptera</taxon>
        <taxon>Polyneoptera</taxon>
        <taxon>Phasmatodea</taxon>
        <taxon>Timematodea</taxon>
        <taxon>Timematoidea</taxon>
        <taxon>Timematidae</taxon>
        <taxon>Timema</taxon>
    </lineage>
</organism>
<feature type="region of interest" description="Disordered" evidence="1">
    <location>
        <begin position="168"/>
        <end position="192"/>
    </location>
</feature>
<keyword evidence="3" id="KW-1185">Reference proteome</keyword>
<gene>
    <name evidence="2" type="ORF">TPAB3V08_LOCUS611</name>
</gene>
<accession>A0ABN7NCH5</accession>
<protein>
    <submittedName>
        <fullName evidence="2">Uncharacterized protein</fullName>
    </submittedName>
</protein>
<reference evidence="2" key="1">
    <citation type="submission" date="2021-03" db="EMBL/GenBank/DDBJ databases">
        <authorList>
            <person name="Tran Van P."/>
        </authorList>
    </citation>
    <scope>NUCLEOTIDE SEQUENCE</scope>
</reference>
<evidence type="ECO:0000256" key="1">
    <source>
        <dbReference type="SAM" id="MobiDB-lite"/>
    </source>
</evidence>
<comment type="caution">
    <text evidence="2">The sequence shown here is derived from an EMBL/GenBank/DDBJ whole genome shotgun (WGS) entry which is preliminary data.</text>
</comment>
<feature type="region of interest" description="Disordered" evidence="1">
    <location>
        <begin position="213"/>
        <end position="250"/>
    </location>
</feature>